<evidence type="ECO:0000256" key="4">
    <source>
        <dbReference type="ARBA" id="ARBA00022694"/>
    </source>
</evidence>
<evidence type="ECO:0000256" key="7">
    <source>
        <dbReference type="PROSITE-ProRule" id="PRU00221"/>
    </source>
</evidence>
<dbReference type="EMBL" id="JAWDEY010000022">
    <property type="protein sequence ID" value="KAK6588914.1"/>
    <property type="molecule type" value="Genomic_DNA"/>
</dbReference>
<dbReference type="PROSITE" id="PS50082">
    <property type="entry name" value="WD_REPEATS_2"/>
    <property type="match status" value="2"/>
</dbReference>
<dbReference type="InterPro" id="IPR051973">
    <property type="entry name" value="tRNA_Anticodon_Mtase-Reg"/>
</dbReference>
<evidence type="ECO:0000256" key="3">
    <source>
        <dbReference type="ARBA" id="ARBA00022574"/>
    </source>
</evidence>
<dbReference type="GO" id="GO:0005737">
    <property type="term" value="C:cytoplasm"/>
    <property type="evidence" value="ECO:0007669"/>
    <property type="project" value="UniProtKB-SubCell"/>
</dbReference>
<protein>
    <submittedName>
        <fullName evidence="8">Uncharacterized protein</fullName>
    </submittedName>
</protein>
<comment type="similarity">
    <text evidence="6">Belongs to the WD repeat WDR6 family.</text>
</comment>
<keyword evidence="4" id="KW-0819">tRNA processing</keyword>
<feature type="repeat" description="WD" evidence="7">
    <location>
        <begin position="267"/>
        <end position="301"/>
    </location>
</feature>
<organism evidence="8 9">
    <name type="scientific">Cryptosporidium xiaoi</name>
    <dbReference type="NCBI Taxonomy" id="659607"/>
    <lineage>
        <taxon>Eukaryota</taxon>
        <taxon>Sar</taxon>
        <taxon>Alveolata</taxon>
        <taxon>Apicomplexa</taxon>
        <taxon>Conoidasida</taxon>
        <taxon>Coccidia</taxon>
        <taxon>Eucoccidiorida</taxon>
        <taxon>Eimeriorina</taxon>
        <taxon>Cryptosporidiidae</taxon>
        <taxon>Cryptosporidium</taxon>
    </lineage>
</organism>
<dbReference type="PROSITE" id="PS00678">
    <property type="entry name" value="WD_REPEATS_1"/>
    <property type="match status" value="1"/>
</dbReference>
<gene>
    <name evidence="8" type="ORF">RS030_2319</name>
</gene>
<dbReference type="SMART" id="SM00320">
    <property type="entry name" value="WD40"/>
    <property type="match status" value="8"/>
</dbReference>
<dbReference type="InterPro" id="IPR019775">
    <property type="entry name" value="WD40_repeat_CS"/>
</dbReference>
<dbReference type="PANTHER" id="PTHR14344">
    <property type="entry name" value="WD REPEAT PROTEIN"/>
    <property type="match status" value="1"/>
</dbReference>
<evidence type="ECO:0000256" key="1">
    <source>
        <dbReference type="ARBA" id="ARBA00004496"/>
    </source>
</evidence>
<accession>A0AAV9XWP4</accession>
<evidence type="ECO:0000256" key="6">
    <source>
        <dbReference type="ARBA" id="ARBA00038255"/>
    </source>
</evidence>
<evidence type="ECO:0000313" key="9">
    <source>
        <dbReference type="Proteomes" id="UP001311799"/>
    </source>
</evidence>
<keyword evidence="3 7" id="KW-0853">WD repeat</keyword>
<keyword evidence="5" id="KW-0677">Repeat</keyword>
<dbReference type="Gene3D" id="2.130.10.10">
    <property type="entry name" value="YVTN repeat-like/Quinoprotein amine dehydrogenase"/>
    <property type="match status" value="3"/>
</dbReference>
<reference evidence="8 9" key="1">
    <citation type="submission" date="2023-10" db="EMBL/GenBank/DDBJ databases">
        <title>Comparative genomics analysis reveals potential genetic determinants of host preference in Cryptosporidium xiaoi.</title>
        <authorList>
            <person name="Xiao L."/>
            <person name="Li J."/>
        </authorList>
    </citation>
    <scope>NUCLEOTIDE SEQUENCE [LARGE SCALE GENOMIC DNA]</scope>
    <source>
        <strain evidence="8 9">52996</strain>
    </source>
</reference>
<dbReference type="InterPro" id="IPR036322">
    <property type="entry name" value="WD40_repeat_dom_sf"/>
</dbReference>
<dbReference type="AlphaFoldDB" id="A0AAV9XWP4"/>
<comment type="subcellular location">
    <subcellularLocation>
        <location evidence="1">Cytoplasm</location>
    </subcellularLocation>
</comment>
<dbReference type="PANTHER" id="PTHR14344:SF3">
    <property type="entry name" value="WD REPEAT-CONTAINING PROTEIN 6"/>
    <property type="match status" value="1"/>
</dbReference>
<evidence type="ECO:0000313" key="8">
    <source>
        <dbReference type="EMBL" id="KAK6588914.1"/>
    </source>
</evidence>
<evidence type="ECO:0000256" key="2">
    <source>
        <dbReference type="ARBA" id="ARBA00022490"/>
    </source>
</evidence>
<sequence>MKDKNEAKIYDTIEPLCSIKPINAILKTRFEDQNMLIIGYGNEIRIYSDDLNVLYCKELYHESHNVYGIYEGKEDNIISVVGLSSLSWYKVSFKNKSDTIGNEIDNEIGNCITMIKVNESRKNDLFLASIDIGFGKWISGTSRGVISLFKLEREINEPIDCIVDYKIESCPTLYCMKISNYDDKNINKIMIIAGSAFSTVNIWNMEIDTGKITEKQVLKGHNGVVYDILLSPCKKTIISCSDDRKILVWKSKSCKSSQNSFKLVYYLIGHKAIIWSIDCYWDEQIIASLSEDGCLNVWNLNCEEKSDGGILFPKEKVSNAHQGRGGRIVKFIGNYNSEFIFASGGEGGDLKIWRYSTLNGNMSDNKSFTEKKSFHSSTEYNLQIEESNLAPMNLGDTNNCNCIHNTDGNNNWFQGAYLININELLCVTRGGLLQYAIKLGIEKDGEKINSWKKNTVHYFEDLIYSMSVNDILIFSLGSSKGKLIHGQFDLTSKGLLWKNETVCQNWDENVTFVKLCEIIRGELYLTLSSCSKGIVGASISKPTYTVGDNIIWISEVVPIIGTPKYGEIKCLDIISHTNYSNQSGNTGIGRIVCGTVTGNIFVLEYSVNISKGNKEKNEFTLKLLSSLNTSHKGNVSSLMWISDIVGNFGFISTGQDAKINSYNLSDKIELKWAHKWKSKCDYIVKCIKIGKTNNWLLVGAIKHYLCFFHTRESVTSTPMLVFQHKFGGIKRSFQVNNRNISGNDIIEIIWCDKPSIKIIQIDTNYLLSNIDRTFIPITTLHSLYSSPPSRLIYSLSWIDNSKFLVGGEDHILRIFDVSNCNVMNLIYSVRLLDPIRKIKVLKVTGTFSIILISGGRRMLHIYELSTIANDKLEMRLVFSNNVSKFELNSRFISLDAVLISSKKELNEYNSSKSIEDSEKIYKDGLVVFVGSSKGELIAFNFELIIENNSKLNLKLKKKLIETLQFVPLSLELDKSIKEKTLFIGLSNGCIRAYEYNLSSLESVENFVFEVKFKYEVKAHTSGVNSILIINLNLFNKGNIIVTSGHDQKISVLSANCGNLLSSISNAHFSSIRDLCFDSRKNLIFSISWDQKLGIYHVSETSETVSVQKVNSISIPIWDSSKFIIVNLGLIYRHFLTLIQNYSNLM</sequence>
<proteinExistence type="inferred from homology"/>
<feature type="repeat" description="WD" evidence="7">
    <location>
        <begin position="218"/>
        <end position="259"/>
    </location>
</feature>
<dbReference type="GO" id="GO:0030488">
    <property type="term" value="P:tRNA methylation"/>
    <property type="evidence" value="ECO:0007669"/>
    <property type="project" value="TreeGrafter"/>
</dbReference>
<dbReference type="PROSITE" id="PS50294">
    <property type="entry name" value="WD_REPEATS_REGION"/>
    <property type="match status" value="1"/>
</dbReference>
<evidence type="ECO:0000256" key="5">
    <source>
        <dbReference type="ARBA" id="ARBA00022737"/>
    </source>
</evidence>
<dbReference type="InterPro" id="IPR001680">
    <property type="entry name" value="WD40_rpt"/>
</dbReference>
<dbReference type="SUPFAM" id="SSF50978">
    <property type="entry name" value="WD40 repeat-like"/>
    <property type="match status" value="2"/>
</dbReference>
<keyword evidence="2" id="KW-0963">Cytoplasm</keyword>
<name>A0AAV9XWP4_9CRYT</name>
<comment type="caution">
    <text evidence="8">The sequence shown here is derived from an EMBL/GenBank/DDBJ whole genome shotgun (WGS) entry which is preliminary data.</text>
</comment>
<dbReference type="Proteomes" id="UP001311799">
    <property type="component" value="Unassembled WGS sequence"/>
</dbReference>
<keyword evidence="9" id="KW-1185">Reference proteome</keyword>
<dbReference type="Pfam" id="PF00400">
    <property type="entry name" value="WD40"/>
    <property type="match status" value="3"/>
</dbReference>
<dbReference type="InterPro" id="IPR015943">
    <property type="entry name" value="WD40/YVTN_repeat-like_dom_sf"/>
</dbReference>